<feature type="region of interest" description="Disordered" evidence="8">
    <location>
        <begin position="53"/>
        <end position="92"/>
    </location>
</feature>
<keyword evidence="6" id="KW-0472">Membrane</keyword>
<dbReference type="Pfam" id="PF08137">
    <property type="entry name" value="DVL"/>
    <property type="match status" value="1"/>
</dbReference>
<comment type="similarity">
    <text evidence="7">Belongs to the DVL/RTFL small polypeptides family.</text>
</comment>
<name>A0A426XCM2_ENSVE</name>
<evidence type="ECO:0000256" key="6">
    <source>
        <dbReference type="ARBA" id="ARBA00023136"/>
    </source>
</evidence>
<dbReference type="PANTHER" id="PTHR33102">
    <property type="entry name" value="DVL19-RELATED-RELATED"/>
    <property type="match status" value="1"/>
</dbReference>
<evidence type="ECO:0000313" key="9">
    <source>
        <dbReference type="EMBL" id="RRT37246.1"/>
    </source>
</evidence>
<keyword evidence="4" id="KW-0812">Transmembrane</keyword>
<evidence type="ECO:0000256" key="8">
    <source>
        <dbReference type="SAM" id="MobiDB-lite"/>
    </source>
</evidence>
<proteinExistence type="inferred from homology"/>
<comment type="subcellular location">
    <subcellularLocation>
        <location evidence="1">Cell membrane</location>
        <topology evidence="1">Single-pass membrane protein</topology>
    </subcellularLocation>
</comment>
<accession>A0A426XCM2</accession>
<dbReference type="InterPro" id="IPR051525">
    <property type="entry name" value="DVL_RTFL_regulatory"/>
</dbReference>
<dbReference type="GO" id="GO:0005886">
    <property type="term" value="C:plasma membrane"/>
    <property type="evidence" value="ECO:0007669"/>
    <property type="project" value="UniProtKB-SubCell"/>
</dbReference>
<dbReference type="AlphaFoldDB" id="A0A426XCM2"/>
<evidence type="ECO:0000256" key="5">
    <source>
        <dbReference type="ARBA" id="ARBA00022989"/>
    </source>
</evidence>
<dbReference type="GO" id="GO:0048367">
    <property type="term" value="P:shoot system development"/>
    <property type="evidence" value="ECO:0007669"/>
    <property type="project" value="UniProtKB-ARBA"/>
</dbReference>
<dbReference type="InterPro" id="IPR012552">
    <property type="entry name" value="DVL"/>
</dbReference>
<keyword evidence="3" id="KW-1003">Cell membrane</keyword>
<dbReference type="EMBL" id="AMZH03022520">
    <property type="protein sequence ID" value="RRT37246.1"/>
    <property type="molecule type" value="Genomic_DNA"/>
</dbReference>
<evidence type="ECO:0000256" key="2">
    <source>
        <dbReference type="ARBA" id="ARBA00022473"/>
    </source>
</evidence>
<feature type="compositionally biased region" description="Basic and acidic residues" evidence="8">
    <location>
        <begin position="53"/>
        <end position="66"/>
    </location>
</feature>
<gene>
    <name evidence="9" type="ORF">B296_00018177</name>
</gene>
<comment type="caution">
    <text evidence="9">The sequence shown here is derived from an EMBL/GenBank/DDBJ whole genome shotgun (WGS) entry which is preliminary data.</text>
</comment>
<keyword evidence="2" id="KW-0217">Developmental protein</keyword>
<evidence type="ECO:0000256" key="4">
    <source>
        <dbReference type="ARBA" id="ARBA00022692"/>
    </source>
</evidence>
<organism evidence="9 10">
    <name type="scientific">Ensete ventricosum</name>
    <name type="common">Abyssinian banana</name>
    <name type="synonym">Musa ensete</name>
    <dbReference type="NCBI Taxonomy" id="4639"/>
    <lineage>
        <taxon>Eukaryota</taxon>
        <taxon>Viridiplantae</taxon>
        <taxon>Streptophyta</taxon>
        <taxon>Embryophyta</taxon>
        <taxon>Tracheophyta</taxon>
        <taxon>Spermatophyta</taxon>
        <taxon>Magnoliopsida</taxon>
        <taxon>Liliopsida</taxon>
        <taxon>Zingiberales</taxon>
        <taxon>Musaceae</taxon>
        <taxon>Ensete</taxon>
    </lineage>
</organism>
<keyword evidence="5" id="KW-1133">Transmembrane helix</keyword>
<evidence type="ECO:0000256" key="7">
    <source>
        <dbReference type="ARBA" id="ARBA00024340"/>
    </source>
</evidence>
<protein>
    <submittedName>
        <fullName evidence="9">Uncharacterized protein</fullName>
    </submittedName>
</protein>
<sequence>MNPRRHHFNEVGVTEARECAKPYDVKQVTAAMNAAQTEEMEIYMDEKWKLSKKEGRSSCSESRRVTVAEGGGPLLKGSASTKEGRRTTTPRSFSSRCASLVKEQRARFYIMRRCVTMLICWRDYP</sequence>
<dbReference type="Proteomes" id="UP000287651">
    <property type="component" value="Unassembled WGS sequence"/>
</dbReference>
<reference evidence="9 10" key="1">
    <citation type="journal article" date="2014" name="Agronomy (Basel)">
        <title>A Draft Genome Sequence for Ensete ventricosum, the Drought-Tolerant Tree Against Hunger.</title>
        <authorList>
            <person name="Harrison J."/>
            <person name="Moore K.A."/>
            <person name="Paszkiewicz K."/>
            <person name="Jones T."/>
            <person name="Grant M."/>
            <person name="Ambacheew D."/>
            <person name="Muzemil S."/>
            <person name="Studholme D.J."/>
        </authorList>
    </citation>
    <scope>NUCLEOTIDE SEQUENCE [LARGE SCALE GENOMIC DNA]</scope>
</reference>
<evidence type="ECO:0000256" key="3">
    <source>
        <dbReference type="ARBA" id="ARBA00022475"/>
    </source>
</evidence>
<dbReference type="GO" id="GO:0008285">
    <property type="term" value="P:negative regulation of cell population proliferation"/>
    <property type="evidence" value="ECO:0007669"/>
    <property type="project" value="InterPro"/>
</dbReference>
<evidence type="ECO:0000313" key="10">
    <source>
        <dbReference type="Proteomes" id="UP000287651"/>
    </source>
</evidence>
<evidence type="ECO:0000256" key="1">
    <source>
        <dbReference type="ARBA" id="ARBA00004162"/>
    </source>
</evidence>